<gene>
    <name evidence="4" type="ORF">Fcan01_15237</name>
</gene>
<keyword evidence="1" id="KW-0862">Zinc</keyword>
<comment type="caution">
    <text evidence="4">The sequence shown here is derived from an EMBL/GenBank/DDBJ whole genome shotgun (WGS) entry which is preliminary data.</text>
</comment>
<keyword evidence="1" id="KW-0479">Metal-binding</keyword>
<evidence type="ECO:0000256" key="2">
    <source>
        <dbReference type="SAM" id="MobiDB-lite"/>
    </source>
</evidence>
<dbReference type="InterPro" id="IPR035979">
    <property type="entry name" value="RBD_domain_sf"/>
</dbReference>
<feature type="region of interest" description="Disordered" evidence="2">
    <location>
        <begin position="296"/>
        <end position="324"/>
    </location>
</feature>
<feature type="compositionally biased region" description="Acidic residues" evidence="2">
    <location>
        <begin position="1"/>
        <end position="23"/>
    </location>
</feature>
<dbReference type="InterPro" id="IPR001878">
    <property type="entry name" value="Znf_CCHC"/>
</dbReference>
<dbReference type="SUPFAM" id="SSF54928">
    <property type="entry name" value="RNA-binding domain, RBD"/>
    <property type="match status" value="1"/>
</dbReference>
<dbReference type="EMBL" id="LNIX01000009">
    <property type="protein sequence ID" value="OXA50497.1"/>
    <property type="molecule type" value="Genomic_DNA"/>
</dbReference>
<dbReference type="GO" id="GO:0008270">
    <property type="term" value="F:zinc ion binding"/>
    <property type="evidence" value="ECO:0007669"/>
    <property type="project" value="UniProtKB-KW"/>
</dbReference>
<name>A0A226E0K9_FOLCA</name>
<evidence type="ECO:0000313" key="4">
    <source>
        <dbReference type="EMBL" id="OXA50497.1"/>
    </source>
</evidence>
<reference evidence="4 5" key="1">
    <citation type="submission" date="2015-12" db="EMBL/GenBank/DDBJ databases">
        <title>The genome of Folsomia candida.</title>
        <authorList>
            <person name="Faddeeva A."/>
            <person name="Derks M.F."/>
            <person name="Anvar Y."/>
            <person name="Smit S."/>
            <person name="Van Straalen N."/>
            <person name="Roelofs D."/>
        </authorList>
    </citation>
    <scope>NUCLEOTIDE SEQUENCE [LARGE SCALE GENOMIC DNA]</scope>
    <source>
        <strain evidence="4 5">VU population</strain>
        <tissue evidence="4">Whole body</tissue>
    </source>
</reference>
<keyword evidence="5" id="KW-1185">Reference proteome</keyword>
<dbReference type="AlphaFoldDB" id="A0A226E0K9"/>
<accession>A0A226E0K9</accession>
<evidence type="ECO:0000256" key="1">
    <source>
        <dbReference type="PROSITE-ProRule" id="PRU00047"/>
    </source>
</evidence>
<evidence type="ECO:0000259" key="3">
    <source>
        <dbReference type="PROSITE" id="PS50158"/>
    </source>
</evidence>
<organism evidence="4 5">
    <name type="scientific">Folsomia candida</name>
    <name type="common">Springtail</name>
    <dbReference type="NCBI Taxonomy" id="158441"/>
    <lineage>
        <taxon>Eukaryota</taxon>
        <taxon>Metazoa</taxon>
        <taxon>Ecdysozoa</taxon>
        <taxon>Arthropoda</taxon>
        <taxon>Hexapoda</taxon>
        <taxon>Collembola</taxon>
        <taxon>Entomobryomorpha</taxon>
        <taxon>Isotomoidea</taxon>
        <taxon>Isotomidae</taxon>
        <taxon>Proisotominae</taxon>
        <taxon>Folsomia</taxon>
    </lineage>
</organism>
<dbReference type="PROSITE" id="PS50158">
    <property type="entry name" value="ZF_CCHC"/>
    <property type="match status" value="1"/>
</dbReference>
<feature type="domain" description="CCHC-type" evidence="3">
    <location>
        <begin position="210"/>
        <end position="224"/>
    </location>
</feature>
<evidence type="ECO:0000313" key="5">
    <source>
        <dbReference type="Proteomes" id="UP000198287"/>
    </source>
</evidence>
<feature type="compositionally biased region" description="Polar residues" evidence="2">
    <location>
        <begin position="314"/>
        <end position="324"/>
    </location>
</feature>
<keyword evidence="1" id="KW-0863">Zinc-finger</keyword>
<protein>
    <submittedName>
        <fullName evidence="4">Gag polyprotein</fullName>
    </submittedName>
</protein>
<sequence>MGILSDEDETFMDPEEPADDDVSIPDTSLGKSFAKAVGSHGVDFMANSAHGVVLRRIKEVTLVEVLKAFSKYVDPQFITHADSLGAANWAVWLKDSESFDKVMRADSLSFGAASVKLYAYANPIRRVIVRGVPPFVDDADLVTCFSKFGELRGHISHQGLMNAGEVFAHIKSFTRIIELAIPKGVRVPDVVTVKANGKVYKLRVQIGAKKCFKCARKGHISANCTFKKPEKTGQLLPSNPGDSLPSNQVDSLHGNVDPIVLPNFANPQMVTKSTPSFKRRKTIDFQDVGAEEVSESDTYQRSCSQSRRRTRAQVKSQTSDPKPQTMSEWGFDLWNVNFQIKSVTKERFILFLRSLRRENNNIKTKYVNLGQQIFMTTKTPEDIKSLLVEVHSCIPSSNTSLVTKYAFLLNQVKSFLELEQENFPKVKAELDDNYRSMEWASFCRLNKIPVAEQDSYKVHFFNIKW</sequence>
<dbReference type="Proteomes" id="UP000198287">
    <property type="component" value="Unassembled WGS sequence"/>
</dbReference>
<dbReference type="GO" id="GO:0003676">
    <property type="term" value="F:nucleic acid binding"/>
    <property type="evidence" value="ECO:0007669"/>
    <property type="project" value="InterPro"/>
</dbReference>
<proteinExistence type="predicted"/>
<feature type="region of interest" description="Disordered" evidence="2">
    <location>
        <begin position="1"/>
        <end position="24"/>
    </location>
</feature>